<feature type="non-terminal residue" evidence="2">
    <location>
        <position position="1"/>
    </location>
</feature>
<dbReference type="PANTHER" id="PTHR21479:SF22">
    <property type="entry name" value="PROTEIN CBG07241"/>
    <property type="match status" value="1"/>
</dbReference>
<evidence type="ECO:0000313" key="3">
    <source>
        <dbReference type="Proteomes" id="UP001432027"/>
    </source>
</evidence>
<comment type="caution">
    <text evidence="2">The sequence shown here is derived from an EMBL/GenBank/DDBJ whole genome shotgun (WGS) entry which is preliminary data.</text>
</comment>
<dbReference type="EMBL" id="BTSX01000004">
    <property type="protein sequence ID" value="GMS96929.1"/>
    <property type="molecule type" value="Genomic_DNA"/>
</dbReference>
<dbReference type="PANTHER" id="PTHR21479">
    <property type="match status" value="1"/>
</dbReference>
<name>A0AAV5TR68_9BILA</name>
<reference evidence="2" key="1">
    <citation type="submission" date="2023-10" db="EMBL/GenBank/DDBJ databases">
        <title>Genome assembly of Pristionchus species.</title>
        <authorList>
            <person name="Yoshida K."/>
            <person name="Sommer R.J."/>
        </authorList>
    </citation>
    <scope>NUCLEOTIDE SEQUENCE</scope>
    <source>
        <strain evidence="2">RS0144</strain>
    </source>
</reference>
<dbReference type="Proteomes" id="UP001432027">
    <property type="component" value="Unassembled WGS sequence"/>
</dbReference>
<accession>A0AAV5TR68</accession>
<proteinExistence type="predicted"/>
<keyword evidence="3" id="KW-1185">Reference proteome</keyword>
<gene>
    <name evidence="2" type="ORF">PENTCL1PPCAC_19104</name>
</gene>
<organism evidence="2 3">
    <name type="scientific">Pristionchus entomophagus</name>
    <dbReference type="NCBI Taxonomy" id="358040"/>
    <lineage>
        <taxon>Eukaryota</taxon>
        <taxon>Metazoa</taxon>
        <taxon>Ecdysozoa</taxon>
        <taxon>Nematoda</taxon>
        <taxon>Chromadorea</taxon>
        <taxon>Rhabditida</taxon>
        <taxon>Rhabditina</taxon>
        <taxon>Diplogasteromorpha</taxon>
        <taxon>Diplogasteroidea</taxon>
        <taxon>Neodiplogasteridae</taxon>
        <taxon>Pristionchus</taxon>
    </lineage>
</organism>
<feature type="signal peptide" evidence="1">
    <location>
        <begin position="1"/>
        <end position="23"/>
    </location>
</feature>
<keyword evidence="1" id="KW-0732">Signal</keyword>
<evidence type="ECO:0000313" key="2">
    <source>
        <dbReference type="EMBL" id="GMS96929.1"/>
    </source>
</evidence>
<evidence type="ECO:0000256" key="1">
    <source>
        <dbReference type="SAM" id="SignalP"/>
    </source>
</evidence>
<sequence length="165" mass="18985">SFRNQTMKLAVLFFLLATSGVGALEVNVDVSGEVTCSVPFKYRVLLWEEDINRHDLIGKKEPSTIPVRYPSGHYPRWWYWSEIPVNQTCGDKKCAKASFHVEGKAWDAWVPLMDDVEPVLTIEHTCWKLNADLGRWIKCICKKWGSIKHDLHETKININLESTVL</sequence>
<feature type="chain" id="PRO_5043517899" evidence="1">
    <location>
        <begin position="24"/>
        <end position="165"/>
    </location>
</feature>
<protein>
    <submittedName>
        <fullName evidence="2">Uncharacterized protein</fullName>
    </submittedName>
</protein>
<dbReference type="AlphaFoldDB" id="A0AAV5TR68"/>